<gene>
    <name evidence="4" type="primary">LOC102808937</name>
</gene>
<organism evidence="3 4">
    <name type="scientific">Saccoglossus kowalevskii</name>
    <name type="common">Acorn worm</name>
    <dbReference type="NCBI Taxonomy" id="10224"/>
    <lineage>
        <taxon>Eukaryota</taxon>
        <taxon>Metazoa</taxon>
        <taxon>Hemichordata</taxon>
        <taxon>Enteropneusta</taxon>
        <taxon>Harrimaniidae</taxon>
        <taxon>Saccoglossus</taxon>
    </lineage>
</organism>
<proteinExistence type="predicted"/>
<evidence type="ECO:0000256" key="1">
    <source>
        <dbReference type="SAM" id="MobiDB-lite"/>
    </source>
</evidence>
<accession>A0ABM0LXH9</accession>
<feature type="compositionally biased region" description="Polar residues" evidence="1">
    <location>
        <begin position="130"/>
        <end position="163"/>
    </location>
</feature>
<keyword evidence="2" id="KW-0472">Membrane</keyword>
<dbReference type="GeneID" id="102808937"/>
<evidence type="ECO:0000256" key="2">
    <source>
        <dbReference type="SAM" id="Phobius"/>
    </source>
</evidence>
<evidence type="ECO:0000313" key="4">
    <source>
        <dbReference type="RefSeq" id="XP_006812470.1"/>
    </source>
</evidence>
<evidence type="ECO:0000313" key="3">
    <source>
        <dbReference type="Proteomes" id="UP000694865"/>
    </source>
</evidence>
<feature type="transmembrane region" description="Helical" evidence="2">
    <location>
        <begin position="33"/>
        <end position="55"/>
    </location>
</feature>
<dbReference type="RefSeq" id="XP_006812470.1">
    <property type="nucleotide sequence ID" value="XM_006812407.1"/>
</dbReference>
<keyword evidence="3" id="KW-1185">Reference proteome</keyword>
<keyword evidence="2" id="KW-1133">Transmembrane helix</keyword>
<feature type="transmembrane region" description="Helical" evidence="2">
    <location>
        <begin position="12"/>
        <end position="27"/>
    </location>
</feature>
<sequence>MADHRLRQRAQSFIITGIILIIIGIILEAILWWFFYIGAICFIAGVCLLVTGIVWHCQSNRGGASVNVVQVTHQTGPTVIATSTMHSTIHAPPQYPPPMYGAPPQSLPTGPTPGYMPPTAPPLYGHPPSYGNNPTYYPGNSQPVNYTQPPPNYSMQTQPGPGY</sequence>
<feature type="region of interest" description="Disordered" evidence="1">
    <location>
        <begin position="117"/>
        <end position="163"/>
    </location>
</feature>
<protein>
    <submittedName>
        <fullName evidence="4">Extensin-like</fullName>
    </submittedName>
</protein>
<dbReference type="Proteomes" id="UP000694865">
    <property type="component" value="Unplaced"/>
</dbReference>
<keyword evidence="2" id="KW-0812">Transmembrane</keyword>
<reference evidence="4" key="1">
    <citation type="submission" date="2025-08" db="UniProtKB">
        <authorList>
            <consortium name="RefSeq"/>
        </authorList>
    </citation>
    <scope>IDENTIFICATION</scope>
    <source>
        <tissue evidence="4">Testes</tissue>
    </source>
</reference>
<name>A0ABM0LXH9_SACKO</name>